<dbReference type="eggNOG" id="ENOG502QPKV">
    <property type="taxonomic scope" value="Eukaryota"/>
</dbReference>
<accession>D7FJ48</accession>
<feature type="coiled-coil region" evidence="1">
    <location>
        <begin position="161"/>
        <end position="255"/>
    </location>
</feature>
<dbReference type="EMBL" id="FN647916">
    <property type="protein sequence ID" value="CBJ28958.1"/>
    <property type="molecule type" value="Genomic_DNA"/>
</dbReference>
<dbReference type="PANTHER" id="PTHR23313:SF0">
    <property type="entry name" value="TESTIS-EXPRESSED PROTEIN 9"/>
    <property type="match status" value="1"/>
</dbReference>
<dbReference type="InParanoid" id="D7FJ48"/>
<sequence length="295" mass="33075">MAVSRSRGGGVWDTDTDDTNNFSFNIDHEDDSGQHGGRKEHGVVAMARGDAATTESPLFRLSERVKGAARASGERRMLKKTASGCSLSPRPGDYANNHSGSSAKLAACQAQLEEVLQAHQASQQETAELRRQCASDQDQTRRTARQLQQLQQTRSKESKAKEEEVLSVASLSARVNELEQELGSSRRAARQSETDKKSLEVRLHRALEEASKQKEAVRQTRGQHKDLGQGQRLEMARLEGHCQRLERQKLELLSAFKKQLKLIDVLKRQKFHVEAARLLGFTEEDFVKTLDWDSK</sequence>
<keyword evidence="4" id="KW-1185">Reference proteome</keyword>
<proteinExistence type="predicted"/>
<feature type="compositionally biased region" description="Basic and acidic residues" evidence="2">
    <location>
        <begin position="31"/>
        <end position="42"/>
    </location>
</feature>
<dbReference type="EMBL" id="FN649729">
    <property type="protein sequence ID" value="CBJ28958.1"/>
    <property type="molecule type" value="Genomic_DNA"/>
</dbReference>
<dbReference type="AlphaFoldDB" id="D7FJ48"/>
<evidence type="ECO:0008006" key="5">
    <source>
        <dbReference type="Google" id="ProtNLM"/>
    </source>
</evidence>
<feature type="region of interest" description="Disordered" evidence="2">
    <location>
        <begin position="67"/>
        <end position="103"/>
    </location>
</feature>
<reference evidence="3 4" key="1">
    <citation type="journal article" date="2010" name="Nature">
        <title>The Ectocarpus genome and the independent evolution of multicellularity in brown algae.</title>
        <authorList>
            <person name="Cock J.M."/>
            <person name="Sterck L."/>
            <person name="Rouze P."/>
            <person name="Scornet D."/>
            <person name="Allen A.E."/>
            <person name="Amoutzias G."/>
            <person name="Anthouard V."/>
            <person name="Artiguenave F."/>
            <person name="Aury J.M."/>
            <person name="Badger J.H."/>
            <person name="Beszteri B."/>
            <person name="Billiau K."/>
            <person name="Bonnet E."/>
            <person name="Bothwell J.H."/>
            <person name="Bowler C."/>
            <person name="Boyen C."/>
            <person name="Brownlee C."/>
            <person name="Carrano C.J."/>
            <person name="Charrier B."/>
            <person name="Cho G.Y."/>
            <person name="Coelho S.M."/>
            <person name="Collen J."/>
            <person name="Corre E."/>
            <person name="Da Silva C."/>
            <person name="Delage L."/>
            <person name="Delaroque N."/>
            <person name="Dittami S.M."/>
            <person name="Doulbeau S."/>
            <person name="Elias M."/>
            <person name="Farnham G."/>
            <person name="Gachon C.M."/>
            <person name="Gschloessl B."/>
            <person name="Heesch S."/>
            <person name="Jabbari K."/>
            <person name="Jubin C."/>
            <person name="Kawai H."/>
            <person name="Kimura K."/>
            <person name="Kloareg B."/>
            <person name="Kupper F.C."/>
            <person name="Lang D."/>
            <person name="Le Bail A."/>
            <person name="Leblanc C."/>
            <person name="Lerouge P."/>
            <person name="Lohr M."/>
            <person name="Lopez P.J."/>
            <person name="Martens C."/>
            <person name="Maumus F."/>
            <person name="Michel G."/>
            <person name="Miranda-Saavedra D."/>
            <person name="Morales J."/>
            <person name="Moreau H."/>
            <person name="Motomura T."/>
            <person name="Nagasato C."/>
            <person name="Napoli C.A."/>
            <person name="Nelson D.R."/>
            <person name="Nyvall-Collen P."/>
            <person name="Peters A.F."/>
            <person name="Pommier C."/>
            <person name="Potin P."/>
            <person name="Poulain J."/>
            <person name="Quesneville H."/>
            <person name="Read B."/>
            <person name="Rensing S.A."/>
            <person name="Ritter A."/>
            <person name="Rousvoal S."/>
            <person name="Samanta M."/>
            <person name="Samson G."/>
            <person name="Schroeder D.C."/>
            <person name="Segurens B."/>
            <person name="Strittmatter M."/>
            <person name="Tonon T."/>
            <person name="Tregear J.W."/>
            <person name="Valentin K."/>
            <person name="von Dassow P."/>
            <person name="Yamagishi T."/>
            <person name="Van de Peer Y."/>
            <person name="Wincker P."/>
        </authorList>
    </citation>
    <scope>NUCLEOTIDE SEQUENCE [LARGE SCALE GENOMIC DNA]</scope>
    <source>
        <strain evidence="4">Ec32 / CCAP1310/4</strain>
    </source>
</reference>
<dbReference type="Proteomes" id="UP000002630">
    <property type="component" value="Linkage Group LG04"/>
</dbReference>
<name>D7FJ48_ECTSI</name>
<keyword evidence="1" id="KW-0175">Coiled coil</keyword>
<evidence type="ECO:0000256" key="1">
    <source>
        <dbReference type="SAM" id="Coils"/>
    </source>
</evidence>
<evidence type="ECO:0000256" key="2">
    <source>
        <dbReference type="SAM" id="MobiDB-lite"/>
    </source>
</evidence>
<feature type="region of interest" description="Disordered" evidence="2">
    <location>
        <begin position="1"/>
        <end position="42"/>
    </location>
</feature>
<dbReference type="PANTHER" id="PTHR23313">
    <property type="entry name" value="TSEC1-RELATED"/>
    <property type="match status" value="1"/>
</dbReference>
<gene>
    <name evidence="3" type="ORF">Esi_0127_0029</name>
</gene>
<organism evidence="3 4">
    <name type="scientific">Ectocarpus siliculosus</name>
    <name type="common">Brown alga</name>
    <name type="synonym">Conferva siliculosa</name>
    <dbReference type="NCBI Taxonomy" id="2880"/>
    <lineage>
        <taxon>Eukaryota</taxon>
        <taxon>Sar</taxon>
        <taxon>Stramenopiles</taxon>
        <taxon>Ochrophyta</taxon>
        <taxon>PX clade</taxon>
        <taxon>Phaeophyceae</taxon>
        <taxon>Ectocarpales</taxon>
        <taxon>Ectocarpaceae</taxon>
        <taxon>Ectocarpus</taxon>
    </lineage>
</organism>
<protein>
    <recommendedName>
        <fullName evidence="5">Testis expressed 9</fullName>
    </recommendedName>
</protein>
<feature type="compositionally biased region" description="Basic and acidic residues" evidence="2">
    <location>
        <begin position="67"/>
        <end position="76"/>
    </location>
</feature>
<dbReference type="OrthoDB" id="269872at2759"/>
<feature type="coiled-coil region" evidence="1">
    <location>
        <begin position="105"/>
        <end position="132"/>
    </location>
</feature>
<evidence type="ECO:0000313" key="4">
    <source>
        <dbReference type="Proteomes" id="UP000002630"/>
    </source>
</evidence>
<evidence type="ECO:0000313" key="3">
    <source>
        <dbReference type="EMBL" id="CBJ28958.1"/>
    </source>
</evidence>